<keyword evidence="1" id="KW-1133">Transmembrane helix</keyword>
<reference evidence="3 4" key="1">
    <citation type="submission" date="2020-08" db="EMBL/GenBank/DDBJ databases">
        <title>Genomic Encyclopedia of Type Strains, Phase IV (KMG-IV): sequencing the most valuable type-strain genomes for metagenomic binning, comparative biology and taxonomic classification.</title>
        <authorList>
            <person name="Goeker M."/>
        </authorList>
    </citation>
    <scope>NUCLEOTIDE SEQUENCE [LARGE SCALE GENOMIC DNA]</scope>
    <source>
        <strain evidence="3 4">DSM 19612</strain>
    </source>
</reference>
<keyword evidence="1" id="KW-0812">Transmembrane</keyword>
<dbReference type="Proteomes" id="UP000581688">
    <property type="component" value="Unassembled WGS sequence"/>
</dbReference>
<dbReference type="InterPro" id="IPR045679">
    <property type="entry name" value="DUF6199"/>
</dbReference>
<organism evidence="3 4">
    <name type="scientific">Salirhabdus euzebyi</name>
    <dbReference type="NCBI Taxonomy" id="394506"/>
    <lineage>
        <taxon>Bacteria</taxon>
        <taxon>Bacillati</taxon>
        <taxon>Bacillota</taxon>
        <taxon>Bacilli</taxon>
        <taxon>Bacillales</taxon>
        <taxon>Bacillaceae</taxon>
        <taxon>Salirhabdus</taxon>
    </lineage>
</organism>
<evidence type="ECO:0000259" key="2">
    <source>
        <dbReference type="Pfam" id="PF19701"/>
    </source>
</evidence>
<evidence type="ECO:0000313" key="4">
    <source>
        <dbReference type="Proteomes" id="UP000581688"/>
    </source>
</evidence>
<evidence type="ECO:0000256" key="1">
    <source>
        <dbReference type="SAM" id="Phobius"/>
    </source>
</evidence>
<gene>
    <name evidence="3" type="ORF">HNQ94_000155</name>
</gene>
<dbReference type="Pfam" id="PF19701">
    <property type="entry name" value="DUF6199"/>
    <property type="match status" value="1"/>
</dbReference>
<evidence type="ECO:0000313" key="3">
    <source>
        <dbReference type="EMBL" id="MBB6451734.1"/>
    </source>
</evidence>
<keyword evidence="1" id="KW-0472">Membrane</keyword>
<dbReference type="AlphaFoldDB" id="A0A841PVI0"/>
<accession>A0A841PVI0</accession>
<proteinExistence type="predicted"/>
<feature type="transmembrane region" description="Helical" evidence="1">
    <location>
        <begin position="43"/>
        <end position="64"/>
    </location>
</feature>
<comment type="caution">
    <text evidence="3">The sequence shown here is derived from an EMBL/GenBank/DDBJ whole genome shotgun (WGS) entry which is preliminary data.</text>
</comment>
<sequence length="65" mass="7156">MILLSIFLLVIGLIMVIKPSIVWLITESWKTNDASGPSDLYNWSTRFGGVMFIISGIGVMVVVLV</sequence>
<dbReference type="RefSeq" id="WP_174496351.1">
    <property type="nucleotide sequence ID" value="NZ_CADDWK010000007.1"/>
</dbReference>
<name>A0A841PVI0_9BACI</name>
<dbReference type="EMBL" id="JACHGH010000001">
    <property type="protein sequence ID" value="MBB6451734.1"/>
    <property type="molecule type" value="Genomic_DNA"/>
</dbReference>
<protein>
    <recommendedName>
        <fullName evidence="2">DUF6199 domain-containing protein</fullName>
    </recommendedName>
</protein>
<keyword evidence="4" id="KW-1185">Reference proteome</keyword>
<feature type="domain" description="DUF6199" evidence="2">
    <location>
        <begin position="5"/>
        <end position="62"/>
    </location>
</feature>